<dbReference type="GO" id="GO:0005829">
    <property type="term" value="C:cytosol"/>
    <property type="evidence" value="ECO:0007669"/>
    <property type="project" value="TreeGrafter"/>
</dbReference>
<evidence type="ECO:0000259" key="11">
    <source>
        <dbReference type="Pfam" id="PF00749"/>
    </source>
</evidence>
<evidence type="ECO:0000256" key="7">
    <source>
        <dbReference type="ARBA" id="ARBA00023146"/>
    </source>
</evidence>
<sequence>MSKPATKEKANPAQDPVVPLLKSIGLSEAKAVEAAKSPKIAAELKDIIETYGLHTKEKLDDKQAGLIVALAGAIVKADKIPEEGRAYVVGKIVGGQLKTVDQVTAAVKYVESHPAPIDDADFDKSCGVGFSITAGELYEHIAKYTTDAAIAGWASLGQVISGVKNIPELRWANTLEVKNTVEKVFNDKFGAKEAAKPKGKEPKKAPTVKAEASADDSAPRKSVFEEGFLGALHKPGENPQIRPEFREQHLAFTGGKVFTRFPPEPNGYLHIGHSKAIFVSFGYAAHHGGKCYLRYDDTNPEKEEAQYFESILEMVRWLGFEPWKITYSSDYFQRLYELAVELIKRDKAYVCHCTQEEIKASRGEKSGALPKACVHRTRPISESLAEFQKMKDGFYRPKEANLRMKMDLEDGNPQMWDLTAYRVLETPHHRTHDKWKIYPTYDYTHCLVDSFENISSVLPFPYAFLLLTDGLRHSLCTTEFVASRQSYEWLCDALEVYKPRQSEFGRLNLEGTIMSKRKILALVQKGYVSGWDDPRLYTLIALRRRGVPPGAIISFVSTLGVSTATSSIELARFEQTVRHYLEGTAPRLLMVLRPLKVTIENLPEDYLLMVEKPLHPKVAALGTTTIPFTRTIYIDTEDFRLEDSKDYFRLAPGKTVGLFQAPHPITCTSYKTDPASGQVVELICRLEDGAEVKKPKAYIQWVAEHAPSGSPVRVDETRIFHQLFKSGQPSSDFLDDVDPNSLEVIRGAMVETGFWPLAKRALTEARREGKERTDKALKDNAQTEVSSDDDTPRATSEQLVGNECIRFQGLRVAYFAVDKDSRLACLDEAAGVEPVRKQGDYIVLNRIVSLKEDSGKTA</sequence>
<proteinExistence type="inferred from homology"/>
<feature type="domain" description="Glutamyl/glutaminyl-tRNA synthetase class Ib anti-codon binding" evidence="12">
    <location>
        <begin position="585"/>
        <end position="686"/>
    </location>
</feature>
<evidence type="ECO:0000259" key="13">
    <source>
        <dbReference type="Pfam" id="PF04557"/>
    </source>
</evidence>
<dbReference type="InterPro" id="IPR020058">
    <property type="entry name" value="Glu/Gln-tRNA-synth_Ib_cat-dom"/>
</dbReference>
<reference evidence="15" key="1">
    <citation type="submission" date="2020-05" db="EMBL/GenBank/DDBJ databases">
        <title>Mycena genomes resolve the evolution of fungal bioluminescence.</title>
        <authorList>
            <person name="Tsai I.J."/>
        </authorList>
    </citation>
    <scope>NUCLEOTIDE SEQUENCE</scope>
    <source>
        <strain evidence="15">CCC161011</strain>
    </source>
</reference>
<dbReference type="PANTHER" id="PTHR43097">
    <property type="entry name" value="GLUTAMINE-TRNA LIGASE"/>
    <property type="match status" value="1"/>
</dbReference>
<feature type="domain" description="Glutamyl/glutaminyl-tRNA synthetase class Ib catalytic" evidence="11">
    <location>
        <begin position="471"/>
        <end position="582"/>
    </location>
</feature>
<dbReference type="EC" id="6.1.1.18" evidence="2"/>
<dbReference type="Gene3D" id="2.40.240.10">
    <property type="entry name" value="Ribosomal Protein L25, Chain P"/>
    <property type="match status" value="2"/>
</dbReference>
<dbReference type="GO" id="GO:0005524">
    <property type="term" value="F:ATP binding"/>
    <property type="evidence" value="ECO:0007669"/>
    <property type="project" value="UniProtKB-KW"/>
</dbReference>
<dbReference type="InterPro" id="IPR020059">
    <property type="entry name" value="Glu/Gln-tRNA-synth_Ib_codon-bd"/>
</dbReference>
<feature type="region of interest" description="Disordered" evidence="10">
    <location>
        <begin position="765"/>
        <end position="796"/>
    </location>
</feature>
<feature type="compositionally biased region" description="Basic and acidic residues" evidence="10">
    <location>
        <begin position="193"/>
        <end position="204"/>
    </location>
</feature>
<dbReference type="PRINTS" id="PR00987">
    <property type="entry name" value="TRNASYNTHGLU"/>
</dbReference>
<keyword evidence="6 9" id="KW-0648">Protein biosynthesis</keyword>
<dbReference type="AlphaFoldDB" id="A0A8H7CYB0"/>
<feature type="domain" description="Glutaminyl-tRNA synthetase class Ib non-specific RNA-binding" evidence="13">
    <location>
        <begin position="177"/>
        <end position="249"/>
    </location>
</feature>
<dbReference type="InterPro" id="IPR007639">
    <property type="entry name" value="Gln-tRNA-synth_Ib_RNA-bd_N"/>
</dbReference>
<keyword evidence="16" id="KW-1185">Reference proteome</keyword>
<evidence type="ECO:0000256" key="10">
    <source>
        <dbReference type="SAM" id="MobiDB-lite"/>
    </source>
</evidence>
<evidence type="ECO:0000313" key="15">
    <source>
        <dbReference type="EMBL" id="KAF7352647.1"/>
    </source>
</evidence>
<dbReference type="EMBL" id="JACAZI010000009">
    <property type="protein sequence ID" value="KAF7352647.1"/>
    <property type="molecule type" value="Genomic_DNA"/>
</dbReference>
<keyword evidence="4 9" id="KW-0547">Nucleotide-binding</keyword>
<dbReference type="GO" id="GO:0006425">
    <property type="term" value="P:glutaminyl-tRNA aminoacylation"/>
    <property type="evidence" value="ECO:0007669"/>
    <property type="project" value="InterPro"/>
</dbReference>
<dbReference type="OrthoDB" id="10250478at2759"/>
<comment type="catalytic activity">
    <reaction evidence="8">
        <text>tRNA(Gln) + L-glutamine + ATP = L-glutaminyl-tRNA(Gln) + AMP + diphosphate</text>
        <dbReference type="Rhea" id="RHEA:20121"/>
        <dbReference type="Rhea" id="RHEA-COMP:9662"/>
        <dbReference type="Rhea" id="RHEA-COMP:9681"/>
        <dbReference type="ChEBI" id="CHEBI:30616"/>
        <dbReference type="ChEBI" id="CHEBI:33019"/>
        <dbReference type="ChEBI" id="CHEBI:58359"/>
        <dbReference type="ChEBI" id="CHEBI:78442"/>
        <dbReference type="ChEBI" id="CHEBI:78521"/>
        <dbReference type="ChEBI" id="CHEBI:456215"/>
        <dbReference type="EC" id="6.1.1.18"/>
    </reaction>
</comment>
<dbReference type="GO" id="GO:0004819">
    <property type="term" value="F:glutamine-tRNA ligase activity"/>
    <property type="evidence" value="ECO:0007669"/>
    <property type="project" value="UniProtKB-EC"/>
</dbReference>
<dbReference type="FunFam" id="2.40.240.10:FF:000007">
    <property type="entry name" value="Glutamine--tRNA ligase"/>
    <property type="match status" value="1"/>
</dbReference>
<evidence type="ECO:0000256" key="1">
    <source>
        <dbReference type="ARBA" id="ARBA00005594"/>
    </source>
</evidence>
<keyword evidence="5 9" id="KW-0067">ATP-binding</keyword>
<evidence type="ECO:0000259" key="12">
    <source>
        <dbReference type="Pfam" id="PF03950"/>
    </source>
</evidence>
<evidence type="ECO:0000256" key="4">
    <source>
        <dbReference type="ARBA" id="ARBA00022741"/>
    </source>
</evidence>
<evidence type="ECO:0000259" key="14">
    <source>
        <dbReference type="Pfam" id="PF04558"/>
    </source>
</evidence>
<evidence type="ECO:0000256" key="8">
    <source>
        <dbReference type="ARBA" id="ARBA00048270"/>
    </source>
</evidence>
<name>A0A8H7CYB0_9AGAR</name>
<dbReference type="PANTHER" id="PTHR43097:SF4">
    <property type="entry name" value="GLUTAMINE--TRNA LIGASE"/>
    <property type="match status" value="1"/>
</dbReference>
<keyword evidence="7 9" id="KW-0030">Aminoacyl-tRNA synthetase</keyword>
<protein>
    <recommendedName>
        <fullName evidence="2">glutamine--tRNA ligase</fullName>
        <ecNumber evidence="2">6.1.1.18</ecNumber>
    </recommendedName>
</protein>
<dbReference type="Gene3D" id="1.10.8.1290">
    <property type="entry name" value="Glutaminyl-tRNA synthetase, non-specific RNA binding region part 1, domain 1"/>
    <property type="match status" value="1"/>
</dbReference>
<evidence type="ECO:0000313" key="16">
    <source>
        <dbReference type="Proteomes" id="UP000620124"/>
    </source>
</evidence>
<dbReference type="SUPFAM" id="SSF50715">
    <property type="entry name" value="Ribosomal protein L25-like"/>
    <property type="match status" value="1"/>
</dbReference>
<dbReference type="Pfam" id="PF04558">
    <property type="entry name" value="tRNA_synt_1c_R1"/>
    <property type="match status" value="1"/>
</dbReference>
<evidence type="ECO:0000256" key="3">
    <source>
        <dbReference type="ARBA" id="ARBA00022598"/>
    </source>
</evidence>
<dbReference type="NCBIfam" id="TIGR00440">
    <property type="entry name" value="glnS"/>
    <property type="match status" value="1"/>
</dbReference>
<dbReference type="InterPro" id="IPR011035">
    <property type="entry name" value="Ribosomal_bL25/Gln-tRNA_synth"/>
</dbReference>
<feature type="region of interest" description="Disordered" evidence="10">
    <location>
        <begin position="193"/>
        <end position="219"/>
    </location>
</feature>
<evidence type="ECO:0000256" key="5">
    <source>
        <dbReference type="ARBA" id="ARBA00022840"/>
    </source>
</evidence>
<feature type="compositionally biased region" description="Basic and acidic residues" evidence="10">
    <location>
        <begin position="765"/>
        <end position="778"/>
    </location>
</feature>
<gene>
    <name evidence="15" type="ORF">MVEN_01230400</name>
</gene>
<comment type="similarity">
    <text evidence="1 9">Belongs to the class-I aminoacyl-tRNA synthetase family.</text>
</comment>
<dbReference type="Pfam" id="PF03950">
    <property type="entry name" value="tRNA-synt_1c_C"/>
    <property type="match status" value="1"/>
</dbReference>
<dbReference type="InterPro" id="IPR050132">
    <property type="entry name" value="Gln/Glu-tRNA_Ligase"/>
</dbReference>
<dbReference type="InterPro" id="IPR004514">
    <property type="entry name" value="Gln-tRNA-synth"/>
</dbReference>
<dbReference type="InterPro" id="IPR014729">
    <property type="entry name" value="Rossmann-like_a/b/a_fold"/>
</dbReference>
<dbReference type="InterPro" id="IPR007638">
    <property type="entry name" value="Gln-tRNA-synth_Ib_RNA-bd_2"/>
</dbReference>
<feature type="domain" description="Glutaminyl-tRNA synthetase class Ib non-specific RNA-binding" evidence="14">
    <location>
        <begin position="17"/>
        <end position="173"/>
    </location>
</feature>
<dbReference type="Proteomes" id="UP000620124">
    <property type="component" value="Unassembled WGS sequence"/>
</dbReference>
<dbReference type="SUPFAM" id="SSF52374">
    <property type="entry name" value="Nucleotidylyl transferase"/>
    <property type="match status" value="1"/>
</dbReference>
<comment type="caution">
    <text evidence="15">The sequence shown here is derived from an EMBL/GenBank/DDBJ whole genome shotgun (WGS) entry which is preliminary data.</text>
</comment>
<dbReference type="Pfam" id="PF00749">
    <property type="entry name" value="tRNA-synt_1c"/>
    <property type="match status" value="2"/>
</dbReference>
<dbReference type="CDD" id="cd00807">
    <property type="entry name" value="GlnRS_core"/>
    <property type="match status" value="1"/>
</dbReference>
<evidence type="ECO:0000256" key="6">
    <source>
        <dbReference type="ARBA" id="ARBA00022917"/>
    </source>
</evidence>
<organism evidence="15 16">
    <name type="scientific">Mycena venus</name>
    <dbReference type="NCBI Taxonomy" id="2733690"/>
    <lineage>
        <taxon>Eukaryota</taxon>
        <taxon>Fungi</taxon>
        <taxon>Dikarya</taxon>
        <taxon>Basidiomycota</taxon>
        <taxon>Agaricomycotina</taxon>
        <taxon>Agaricomycetes</taxon>
        <taxon>Agaricomycetidae</taxon>
        <taxon>Agaricales</taxon>
        <taxon>Marasmiineae</taxon>
        <taxon>Mycenaceae</taxon>
        <taxon>Mycena</taxon>
    </lineage>
</organism>
<accession>A0A8H7CYB0</accession>
<dbReference type="Gene3D" id="3.40.50.620">
    <property type="entry name" value="HUPs"/>
    <property type="match status" value="2"/>
</dbReference>
<evidence type="ECO:0000256" key="9">
    <source>
        <dbReference type="RuleBase" id="RU363037"/>
    </source>
</evidence>
<feature type="domain" description="Glutamyl/glutaminyl-tRNA synthetase class Ib catalytic" evidence="11">
    <location>
        <begin position="256"/>
        <end position="458"/>
    </location>
</feature>
<dbReference type="FunFam" id="3.40.50.620:FF:000037">
    <property type="entry name" value="Glutamine--tRNA ligase cytoplasmic"/>
    <property type="match status" value="1"/>
</dbReference>
<evidence type="ECO:0000256" key="2">
    <source>
        <dbReference type="ARBA" id="ARBA00012836"/>
    </source>
</evidence>
<dbReference type="Pfam" id="PF04557">
    <property type="entry name" value="tRNA_synt_1c_R2"/>
    <property type="match status" value="1"/>
</dbReference>
<dbReference type="FunFam" id="3.90.800.10:FF:000001">
    <property type="entry name" value="Glutamine--tRNA ligase"/>
    <property type="match status" value="1"/>
</dbReference>
<dbReference type="InterPro" id="IPR042558">
    <property type="entry name" value="Gln-tRNA-synth_Ib_RNA-bd_N_1"/>
</dbReference>
<keyword evidence="3 9" id="KW-0436">Ligase</keyword>
<dbReference type="InterPro" id="IPR000924">
    <property type="entry name" value="Glu/Gln-tRNA-synth"/>
</dbReference>
<dbReference type="InterPro" id="IPR020056">
    <property type="entry name" value="Rbsml_bL25/Gln-tRNA_synth_N"/>
</dbReference>